<comment type="caution">
    <text evidence="2">The sequence shown here is derived from an EMBL/GenBank/DDBJ whole genome shotgun (WGS) entry which is preliminary data.</text>
</comment>
<dbReference type="EMBL" id="AQQY01000014">
    <property type="protein sequence ID" value="KCV80889.1"/>
    <property type="molecule type" value="Genomic_DNA"/>
</dbReference>
<feature type="chain" id="PRO_5001566448" description="Lipoprotein" evidence="1">
    <location>
        <begin position="22"/>
        <end position="250"/>
    </location>
</feature>
<gene>
    <name evidence="2" type="ORF">ATO10_15255</name>
</gene>
<proteinExistence type="predicted"/>
<keyword evidence="3" id="KW-1185">Reference proteome</keyword>
<accession>A0A058ZGX9</accession>
<keyword evidence="1" id="KW-0732">Signal</keyword>
<evidence type="ECO:0008006" key="4">
    <source>
        <dbReference type="Google" id="ProtNLM"/>
    </source>
</evidence>
<dbReference type="STRING" id="1461693.ATO10_15255"/>
<sequence>MAKRWARMPMVFGLVALTSPAAVQSETHTTSGTTDKVPICFGEKLIHIPKIRKLRVTLTDNTKLSFGSLNTSRHDPRYDATEEAPLDALSVDLRWSGFGEDKISLMETILGRHSDYEVTGLRVWRHVWPDFESWWRNHPDYKIRPPGIVEFTALHAQLFERPIKVRCYRKGLPNYSSDPESRICYLKGLTPDNQAVRFSIATGQDLYRHWPTAVSDWEDLSMKSWAAPLAEVEQATLTLLKPDDSSTVCN</sequence>
<name>A0A058ZGX9_9RHOB</name>
<dbReference type="RefSeq" id="WP_035253236.1">
    <property type="nucleotide sequence ID" value="NZ_AQQY01000014.1"/>
</dbReference>
<evidence type="ECO:0000313" key="2">
    <source>
        <dbReference type="EMBL" id="KCV80889.1"/>
    </source>
</evidence>
<feature type="signal peptide" evidence="1">
    <location>
        <begin position="1"/>
        <end position="21"/>
    </location>
</feature>
<organism evidence="2 3">
    <name type="scientific">Actibacterium atlanticum</name>
    <dbReference type="NCBI Taxonomy" id="1461693"/>
    <lineage>
        <taxon>Bacteria</taxon>
        <taxon>Pseudomonadati</taxon>
        <taxon>Pseudomonadota</taxon>
        <taxon>Alphaproteobacteria</taxon>
        <taxon>Rhodobacterales</taxon>
        <taxon>Roseobacteraceae</taxon>
        <taxon>Actibacterium</taxon>
    </lineage>
</organism>
<reference evidence="2 3" key="1">
    <citation type="submission" date="2013-04" db="EMBL/GenBank/DDBJ databases">
        <title>Shimia sp. 22II-S11-Z10 Genome Sequencing.</title>
        <authorList>
            <person name="Lai Q."/>
            <person name="Li G."/>
            <person name="Shao Z."/>
        </authorList>
    </citation>
    <scope>NUCLEOTIDE SEQUENCE [LARGE SCALE GENOMIC DNA]</scope>
    <source>
        <strain evidence="3">22II-S11-Z10</strain>
    </source>
</reference>
<dbReference type="Proteomes" id="UP000024836">
    <property type="component" value="Unassembled WGS sequence"/>
</dbReference>
<dbReference type="OrthoDB" id="7867387at2"/>
<protein>
    <recommendedName>
        <fullName evidence="4">Lipoprotein</fullName>
    </recommendedName>
</protein>
<dbReference type="AlphaFoldDB" id="A0A058ZGX9"/>
<evidence type="ECO:0000256" key="1">
    <source>
        <dbReference type="SAM" id="SignalP"/>
    </source>
</evidence>
<evidence type="ECO:0000313" key="3">
    <source>
        <dbReference type="Proteomes" id="UP000024836"/>
    </source>
</evidence>